<dbReference type="SUPFAM" id="SSF48264">
    <property type="entry name" value="Cytochrome P450"/>
    <property type="match status" value="1"/>
</dbReference>
<evidence type="ECO:0000256" key="5">
    <source>
        <dbReference type="ARBA" id="ARBA00023004"/>
    </source>
</evidence>
<feature type="binding site" description="axial binding residue" evidence="7">
    <location>
        <position position="468"/>
    </location>
    <ligand>
        <name>heme</name>
        <dbReference type="ChEBI" id="CHEBI:30413"/>
    </ligand>
    <ligandPart>
        <name>Fe</name>
        <dbReference type="ChEBI" id="CHEBI:18248"/>
    </ligandPart>
</feature>
<evidence type="ECO:0000256" key="3">
    <source>
        <dbReference type="ARBA" id="ARBA00022723"/>
    </source>
</evidence>
<comment type="cofactor">
    <cofactor evidence="7">
        <name>heme</name>
        <dbReference type="ChEBI" id="CHEBI:30413"/>
    </cofactor>
</comment>
<dbReference type="InterPro" id="IPR036396">
    <property type="entry name" value="Cyt_P450_sf"/>
</dbReference>
<dbReference type="GO" id="GO:0004497">
    <property type="term" value="F:monooxygenase activity"/>
    <property type="evidence" value="ECO:0007669"/>
    <property type="project" value="UniProtKB-KW"/>
</dbReference>
<dbReference type="Pfam" id="PF00067">
    <property type="entry name" value="p450"/>
    <property type="match status" value="1"/>
</dbReference>
<keyword evidence="4 8" id="KW-0560">Oxidoreductase</keyword>
<dbReference type="InterPro" id="IPR001128">
    <property type="entry name" value="Cyt_P450"/>
</dbReference>
<dbReference type="PANTHER" id="PTHR47947:SF49">
    <property type="entry name" value="CYTOCHROME P450 FAMILY PROTEIN"/>
    <property type="match status" value="1"/>
</dbReference>
<comment type="similarity">
    <text evidence="1 8">Belongs to the cytochrome P450 family.</text>
</comment>
<evidence type="ECO:0000256" key="4">
    <source>
        <dbReference type="ARBA" id="ARBA00023002"/>
    </source>
</evidence>
<dbReference type="STRING" id="3818.A0A444YT37"/>
<reference evidence="10 11" key="1">
    <citation type="submission" date="2019-01" db="EMBL/GenBank/DDBJ databases">
        <title>Sequencing of cultivated peanut Arachis hypogaea provides insights into genome evolution and oil improvement.</title>
        <authorList>
            <person name="Chen X."/>
        </authorList>
    </citation>
    <scope>NUCLEOTIDE SEQUENCE [LARGE SCALE GENOMIC DNA]</scope>
    <source>
        <strain evidence="11">cv. Fuhuasheng</strain>
        <tissue evidence="10">Leaves</tissue>
    </source>
</reference>
<dbReference type="InterPro" id="IPR017972">
    <property type="entry name" value="Cyt_P450_CS"/>
</dbReference>
<keyword evidence="9" id="KW-0472">Membrane</keyword>
<dbReference type="PRINTS" id="PR00385">
    <property type="entry name" value="P450"/>
</dbReference>
<dbReference type="PRINTS" id="PR00463">
    <property type="entry name" value="EP450I"/>
</dbReference>
<dbReference type="AlphaFoldDB" id="A0A444YT37"/>
<keyword evidence="9" id="KW-0812">Transmembrane</keyword>
<evidence type="ECO:0000313" key="10">
    <source>
        <dbReference type="EMBL" id="RYR05087.1"/>
    </source>
</evidence>
<sequence length="532" mass="60367">MDLTQNSQTVVAIGLFCVIITTLCCFFFFHRSKASQTRRREPPMVDGAWPLLGHLPLLSGSKATHHLFGSIADKYGPLFTIKIGHPRVLVINNSETAKECFTTNDLAVSYRPNLVAVETMTYNHAMFGFAPYGPYWREIRKIVTLGFLSNYQIDLLSHVRVSEVQTSIKELFNVWTRKKDSSDFSQVELKQWFHELAFNTALRIVAGNRYFGETAVVNEEEAQRCLKALREFMRLIGTFTVGDAVPFLRWFDFGGVETAMKENVKQLDGVVSGWIQEHRQNRVTGKTNNEGDKDFIDVMLSLIDGTTIQGFDCDTIIKATTMALILGATDTSSVTNIWAICLLLNNPRTLEKLREEMDIHVGKERCINESDINKLVYLQAVVKETLRLYPPSPLSGIREFREDCTLGGYHVRKGTRLLTNVWKIQVDPSIWEDPLEFKPERFLTSHKDVDAKGNHFEYIPFGSGRRICPGISFGLRSAHLTLASFLHSFEISKISNDPVDMTSVVEITNIKVTPLKVLIKPRLPPNLYYKAM</sequence>
<dbReference type="Proteomes" id="UP000289738">
    <property type="component" value="Chromosome B06"/>
</dbReference>
<name>A0A444YT37_ARAHY</name>
<evidence type="ECO:0000256" key="8">
    <source>
        <dbReference type="RuleBase" id="RU000461"/>
    </source>
</evidence>
<dbReference type="FunFam" id="1.10.630.10:FF:000026">
    <property type="entry name" value="Cytochrome P450 82C4"/>
    <property type="match status" value="1"/>
</dbReference>
<dbReference type="GO" id="GO:0005506">
    <property type="term" value="F:iron ion binding"/>
    <property type="evidence" value="ECO:0007669"/>
    <property type="project" value="InterPro"/>
</dbReference>
<keyword evidence="6 8" id="KW-0503">Monooxygenase</keyword>
<accession>A0A444YT37</accession>
<dbReference type="GO" id="GO:0020037">
    <property type="term" value="F:heme binding"/>
    <property type="evidence" value="ECO:0007669"/>
    <property type="project" value="InterPro"/>
</dbReference>
<dbReference type="InterPro" id="IPR050651">
    <property type="entry name" value="Plant_Cytochrome_P450_Monoox"/>
</dbReference>
<evidence type="ECO:0000256" key="6">
    <source>
        <dbReference type="ARBA" id="ARBA00023033"/>
    </source>
</evidence>
<dbReference type="InterPro" id="IPR002401">
    <property type="entry name" value="Cyt_P450_E_grp-I"/>
</dbReference>
<evidence type="ECO:0000256" key="7">
    <source>
        <dbReference type="PIRSR" id="PIRSR602401-1"/>
    </source>
</evidence>
<comment type="caution">
    <text evidence="10">The sequence shown here is derived from an EMBL/GenBank/DDBJ whole genome shotgun (WGS) entry which is preliminary data.</text>
</comment>
<dbReference type="PROSITE" id="PS00086">
    <property type="entry name" value="CYTOCHROME_P450"/>
    <property type="match status" value="1"/>
</dbReference>
<dbReference type="EMBL" id="SDMP01000016">
    <property type="protein sequence ID" value="RYR05087.1"/>
    <property type="molecule type" value="Genomic_DNA"/>
</dbReference>
<feature type="transmembrane region" description="Helical" evidence="9">
    <location>
        <begin position="12"/>
        <end position="30"/>
    </location>
</feature>
<evidence type="ECO:0000256" key="2">
    <source>
        <dbReference type="ARBA" id="ARBA00022617"/>
    </source>
</evidence>
<keyword evidence="3 7" id="KW-0479">Metal-binding</keyword>
<dbReference type="GO" id="GO:0016705">
    <property type="term" value="F:oxidoreductase activity, acting on paired donors, with incorporation or reduction of molecular oxygen"/>
    <property type="evidence" value="ECO:0007669"/>
    <property type="project" value="InterPro"/>
</dbReference>
<dbReference type="Gene3D" id="1.10.630.10">
    <property type="entry name" value="Cytochrome P450"/>
    <property type="match status" value="1"/>
</dbReference>
<gene>
    <name evidence="10" type="ORF">Ahy_B06g084941</name>
</gene>
<evidence type="ECO:0000313" key="11">
    <source>
        <dbReference type="Proteomes" id="UP000289738"/>
    </source>
</evidence>
<proteinExistence type="inferred from homology"/>
<keyword evidence="5 7" id="KW-0408">Iron</keyword>
<evidence type="ECO:0000256" key="9">
    <source>
        <dbReference type="SAM" id="Phobius"/>
    </source>
</evidence>
<keyword evidence="11" id="KW-1185">Reference proteome</keyword>
<evidence type="ECO:0008006" key="12">
    <source>
        <dbReference type="Google" id="ProtNLM"/>
    </source>
</evidence>
<dbReference type="CDD" id="cd20654">
    <property type="entry name" value="CYP82"/>
    <property type="match status" value="1"/>
</dbReference>
<keyword evidence="2 7" id="KW-0349">Heme</keyword>
<organism evidence="10 11">
    <name type="scientific">Arachis hypogaea</name>
    <name type="common">Peanut</name>
    <dbReference type="NCBI Taxonomy" id="3818"/>
    <lineage>
        <taxon>Eukaryota</taxon>
        <taxon>Viridiplantae</taxon>
        <taxon>Streptophyta</taxon>
        <taxon>Embryophyta</taxon>
        <taxon>Tracheophyta</taxon>
        <taxon>Spermatophyta</taxon>
        <taxon>Magnoliopsida</taxon>
        <taxon>eudicotyledons</taxon>
        <taxon>Gunneridae</taxon>
        <taxon>Pentapetalae</taxon>
        <taxon>rosids</taxon>
        <taxon>fabids</taxon>
        <taxon>Fabales</taxon>
        <taxon>Fabaceae</taxon>
        <taxon>Papilionoideae</taxon>
        <taxon>50 kb inversion clade</taxon>
        <taxon>dalbergioids sensu lato</taxon>
        <taxon>Dalbergieae</taxon>
        <taxon>Pterocarpus clade</taxon>
        <taxon>Arachis</taxon>
    </lineage>
</organism>
<keyword evidence="9" id="KW-1133">Transmembrane helix</keyword>
<evidence type="ECO:0000256" key="1">
    <source>
        <dbReference type="ARBA" id="ARBA00010617"/>
    </source>
</evidence>
<dbReference type="PANTHER" id="PTHR47947">
    <property type="entry name" value="CYTOCHROME P450 82C3-RELATED"/>
    <property type="match status" value="1"/>
</dbReference>
<protein>
    <recommendedName>
        <fullName evidence="12">Cytochrome P450</fullName>
    </recommendedName>
</protein>